<dbReference type="RefSeq" id="WP_010925668.1">
    <property type="nucleotide sequence ID" value="NC_002806.1"/>
</dbReference>
<keyword evidence="1" id="KW-0614">Plasmid</keyword>
<sequence>MTLEQFITGYDFPGSIVLLEGKRDVKQDAEKLFKLGRLLAEQTTHILFRSGNASGADYHFSKRVASIDPTRLQPVAPYKNHHQKEKLTDNFIFLDDTNLEKESAIITESKEHKSTSTLIDKYLDRGKNRVTVKAAFILRDTVKVIGTSEVSSTTFGIFYDDLDKPMTGGTGHTMNTCIRNGIKIIDQSVWMKWL</sequence>
<dbReference type="EMBL" id="AF339846">
    <property type="protein sequence ID" value="AAK62876.1"/>
    <property type="molecule type" value="Genomic_DNA"/>
</dbReference>
<evidence type="ECO:0000313" key="1">
    <source>
        <dbReference type="EMBL" id="AAK62876.1"/>
    </source>
</evidence>
<proteinExistence type="predicted"/>
<protein>
    <submittedName>
        <fullName evidence="1">MS154</fullName>
    </submittedName>
</protein>
<dbReference type="AlphaFoldDB" id="Q93P77"/>
<name>Q93P77_9BACT</name>
<organism evidence="1">
    <name type="scientific">Microscilla sp. PRE1</name>
    <dbReference type="NCBI Taxonomy" id="155537"/>
    <lineage>
        <taxon>Bacteria</taxon>
        <taxon>Pseudomonadati</taxon>
        <taxon>Bacteroidota</taxon>
        <taxon>Cytophagia</taxon>
        <taxon>Cytophagales</taxon>
        <taxon>Microscillaceae</taxon>
        <taxon>Microscilla</taxon>
    </lineage>
</organism>
<reference evidence="1" key="1">
    <citation type="journal article" date="2001" name="Appl. Environ. Microbiol.">
        <title>Sequence analysis of a 101-kilobase plasmid required for agar degradation by a Microscilla isolate.</title>
        <authorList>
            <person name="Zhong Z."/>
            <person name="Toukdarian A."/>
            <person name="Helinski D."/>
            <person name="Knauf V."/>
            <person name="Sykes S."/>
            <person name="Wilkinson J.E."/>
            <person name="O'Bryne C."/>
            <person name="Shea T."/>
            <person name="DeLoughery C."/>
            <person name="Caspi R."/>
        </authorList>
    </citation>
    <scope>NUCLEOTIDE SEQUENCE</scope>
    <source>
        <strain evidence="1">PRE1</strain>
        <plasmid evidence="1">pSD15</plasmid>
    </source>
</reference>
<accession>Q93P77</accession>
<geneLocation type="plasmid" evidence="1">
    <name>pSD15</name>
</geneLocation>